<feature type="signal peptide" evidence="1">
    <location>
        <begin position="1"/>
        <end position="17"/>
    </location>
</feature>
<keyword evidence="3" id="KW-1185">Reference proteome</keyword>
<evidence type="ECO:0000313" key="3">
    <source>
        <dbReference type="Proteomes" id="UP001497383"/>
    </source>
</evidence>
<evidence type="ECO:0000256" key="1">
    <source>
        <dbReference type="SAM" id="SignalP"/>
    </source>
</evidence>
<dbReference type="Proteomes" id="UP001497383">
    <property type="component" value="Chromosome 5"/>
</dbReference>
<reference evidence="2 3" key="1">
    <citation type="submission" date="2024-03" db="EMBL/GenBank/DDBJ databases">
        <authorList>
            <person name="Brejova B."/>
        </authorList>
    </citation>
    <scope>NUCLEOTIDE SEQUENCE [LARGE SCALE GENOMIC DNA]</scope>
    <source>
        <strain evidence="2 3">CBS 14171</strain>
    </source>
</reference>
<gene>
    <name evidence="2" type="ORF">LODBEIA_P46150</name>
</gene>
<name>A0ABP0ZQF5_9ASCO</name>
<sequence length="228" mass="25980">MLTYILLVLVQMMTIKCDDKSSDLYQQNTTKLLADFKNTAIKYPSESINILSNSTYEKYKSGNVANKYDLIWLEFNGVYFNFKDGFVLKSFERNLEVQLTDECLEVMGWKDAQDIPVITLEEAIGKWEVIGQGSTYIEGEELVSKYLEVRRNRIARVTEANSTGLGKRFGITCEYENSQTCANANNCDYLDDSNTIRYFDCHCSNYVCKTVSQGMVPNGVWRGHGGSF</sequence>
<dbReference type="RefSeq" id="XP_066831553.1">
    <property type="nucleotide sequence ID" value="XM_066974856.1"/>
</dbReference>
<feature type="chain" id="PRO_5045631663" evidence="1">
    <location>
        <begin position="18"/>
        <end position="228"/>
    </location>
</feature>
<accession>A0ABP0ZQF5</accession>
<evidence type="ECO:0000313" key="2">
    <source>
        <dbReference type="EMBL" id="CAK9440555.1"/>
    </source>
</evidence>
<organism evidence="2 3">
    <name type="scientific">Lodderomyces beijingensis</name>
    <dbReference type="NCBI Taxonomy" id="1775926"/>
    <lineage>
        <taxon>Eukaryota</taxon>
        <taxon>Fungi</taxon>
        <taxon>Dikarya</taxon>
        <taxon>Ascomycota</taxon>
        <taxon>Saccharomycotina</taxon>
        <taxon>Pichiomycetes</taxon>
        <taxon>Debaryomycetaceae</taxon>
        <taxon>Candida/Lodderomyces clade</taxon>
        <taxon>Lodderomyces</taxon>
    </lineage>
</organism>
<dbReference type="EMBL" id="OZ022409">
    <property type="protein sequence ID" value="CAK9440555.1"/>
    <property type="molecule type" value="Genomic_DNA"/>
</dbReference>
<dbReference type="GeneID" id="92209811"/>
<protein>
    <submittedName>
        <fullName evidence="2">Uncharacterized protein</fullName>
    </submittedName>
</protein>
<keyword evidence="1" id="KW-0732">Signal</keyword>
<proteinExistence type="predicted"/>